<organism evidence="7 8">
    <name type="scientific">Novosphingobium anseongense</name>
    <dbReference type="NCBI Taxonomy" id="3133436"/>
    <lineage>
        <taxon>Bacteria</taxon>
        <taxon>Pseudomonadati</taxon>
        <taxon>Pseudomonadota</taxon>
        <taxon>Alphaproteobacteria</taxon>
        <taxon>Sphingomonadales</taxon>
        <taxon>Sphingomonadaceae</taxon>
        <taxon>Novosphingobium</taxon>
    </lineage>
</organism>
<evidence type="ECO:0000256" key="1">
    <source>
        <dbReference type="ARBA" id="ARBA00008779"/>
    </source>
</evidence>
<comment type="similarity">
    <text evidence="1">Belongs to the sulfatase family.</text>
</comment>
<dbReference type="PANTHER" id="PTHR42693">
    <property type="entry name" value="ARYLSULFATASE FAMILY MEMBER"/>
    <property type="match status" value="1"/>
</dbReference>
<evidence type="ECO:0000313" key="8">
    <source>
        <dbReference type="Proteomes" id="UP001361239"/>
    </source>
</evidence>
<dbReference type="PROSITE" id="PS00523">
    <property type="entry name" value="SULFATASE_1"/>
    <property type="match status" value="1"/>
</dbReference>
<keyword evidence="5" id="KW-0732">Signal</keyword>
<keyword evidence="3 7" id="KW-0378">Hydrolase</keyword>
<proteinExistence type="inferred from homology"/>
<dbReference type="PANTHER" id="PTHR42693:SF33">
    <property type="entry name" value="ARYLSULFATASE"/>
    <property type="match status" value="1"/>
</dbReference>
<evidence type="ECO:0000259" key="6">
    <source>
        <dbReference type="Pfam" id="PF00884"/>
    </source>
</evidence>
<comment type="caution">
    <text evidence="7">The sequence shown here is derived from an EMBL/GenBank/DDBJ whole genome shotgun (WGS) entry which is preliminary data.</text>
</comment>
<keyword evidence="2" id="KW-0479">Metal-binding</keyword>
<dbReference type="SUPFAM" id="SSF53649">
    <property type="entry name" value="Alkaline phosphatase-like"/>
    <property type="match status" value="1"/>
</dbReference>
<dbReference type="CDD" id="cd16025">
    <property type="entry name" value="PAS_like"/>
    <property type="match status" value="1"/>
</dbReference>
<evidence type="ECO:0000313" key="7">
    <source>
        <dbReference type="EMBL" id="MEJ5977964.1"/>
    </source>
</evidence>
<dbReference type="EC" id="3.1.6.-" evidence="7"/>
<dbReference type="Proteomes" id="UP001361239">
    <property type="component" value="Unassembled WGS sequence"/>
</dbReference>
<evidence type="ECO:0000256" key="4">
    <source>
        <dbReference type="ARBA" id="ARBA00022837"/>
    </source>
</evidence>
<reference evidence="7 8" key="1">
    <citation type="submission" date="2024-03" db="EMBL/GenBank/DDBJ databases">
        <authorList>
            <person name="Jo J.-H."/>
        </authorList>
    </citation>
    <scope>NUCLEOTIDE SEQUENCE [LARGE SCALE GENOMIC DNA]</scope>
    <source>
        <strain evidence="7 8">PS1R-30</strain>
    </source>
</reference>
<feature type="signal peptide" evidence="5">
    <location>
        <begin position="1"/>
        <end position="22"/>
    </location>
</feature>
<feature type="chain" id="PRO_5045215745" evidence="5">
    <location>
        <begin position="23"/>
        <end position="557"/>
    </location>
</feature>
<evidence type="ECO:0000256" key="3">
    <source>
        <dbReference type="ARBA" id="ARBA00022801"/>
    </source>
</evidence>
<dbReference type="Gene3D" id="3.30.1120.10">
    <property type="match status" value="1"/>
</dbReference>
<dbReference type="InterPro" id="IPR050738">
    <property type="entry name" value="Sulfatase"/>
</dbReference>
<dbReference type="InterPro" id="IPR000917">
    <property type="entry name" value="Sulfatase_N"/>
</dbReference>
<dbReference type="InterPro" id="IPR017850">
    <property type="entry name" value="Alkaline_phosphatase_core_sf"/>
</dbReference>
<evidence type="ECO:0000256" key="2">
    <source>
        <dbReference type="ARBA" id="ARBA00022723"/>
    </source>
</evidence>
<dbReference type="GO" id="GO:0016787">
    <property type="term" value="F:hydrolase activity"/>
    <property type="evidence" value="ECO:0007669"/>
    <property type="project" value="UniProtKB-KW"/>
</dbReference>
<dbReference type="EMBL" id="JBBHJZ010000003">
    <property type="protein sequence ID" value="MEJ5977964.1"/>
    <property type="molecule type" value="Genomic_DNA"/>
</dbReference>
<accession>A0ABU8RY58</accession>
<protein>
    <submittedName>
        <fullName evidence="7">Arylsulfatase</fullName>
        <ecNumber evidence="7">3.1.6.-</ecNumber>
    </submittedName>
</protein>
<dbReference type="InterPro" id="IPR024607">
    <property type="entry name" value="Sulfatase_CS"/>
</dbReference>
<name>A0ABU8RY58_9SPHN</name>
<sequence>MKRNFVRMATALVALTAVPAMARDAAPAPQRPNFLIIVADDLGFSDIGAFGGEIATPNLDAIAARGLKLANFHTAPTCSPTRSMLLTGLDHHEAGLGNMSEMLTPNQVGKPNHEGYLKANTATLAEILSASGYRTHLSGKWHLGVTADQDPHARGFQTSFAMLQGGHNHFGLNVAQNRSLYGATYTVNGQQITTLPQGFYSSDAFADKLVDQLKTAKTGADGAKPFFAYLAFTAPHFPLQAPAETIAKYKGRYDAGWDALREARLKRQIDLGLLDAKTVAHDADLAPLWNTLTPEQKLRETRRMEVFAAMVDRMDSAIGRVVQTLKDTGEYDNTVILFLADNGAEGSNLYEKSMGMLNQVYAKADNRVENIGAASSYEAIGPGWALAATAPSWRVKAYSTEGGTRAVSFLSGPGVRQGVGSAYTNVADVVPTFLDLAHVAKPGAQFAGRAVTPIRGKSWAGWLQGKATQVYTAQDTIGEELFGGRGLRQGDWKIVDNGEGQWHLFNVAADPGEIRDLSTAEPARKAALVKAWDAYARQVGVVLPEGHQAIIDRPIRR</sequence>
<keyword evidence="4" id="KW-0106">Calcium</keyword>
<keyword evidence="8" id="KW-1185">Reference proteome</keyword>
<dbReference type="Gene3D" id="3.40.720.10">
    <property type="entry name" value="Alkaline Phosphatase, subunit A"/>
    <property type="match status" value="1"/>
</dbReference>
<dbReference type="RefSeq" id="WP_339587911.1">
    <property type="nucleotide sequence ID" value="NZ_JBBHJZ010000003.1"/>
</dbReference>
<dbReference type="Pfam" id="PF00884">
    <property type="entry name" value="Sulfatase"/>
    <property type="match status" value="1"/>
</dbReference>
<feature type="domain" description="Sulfatase N-terminal" evidence="6">
    <location>
        <begin position="32"/>
        <end position="439"/>
    </location>
</feature>
<evidence type="ECO:0000256" key="5">
    <source>
        <dbReference type="SAM" id="SignalP"/>
    </source>
</evidence>
<gene>
    <name evidence="7" type="ORF">WG901_15040</name>
</gene>
<dbReference type="PROSITE" id="PS00149">
    <property type="entry name" value="SULFATASE_2"/>
    <property type="match status" value="1"/>
</dbReference>